<proteinExistence type="inferred from homology"/>
<dbReference type="InterPro" id="IPR005224">
    <property type="entry name" value="SfsA"/>
</dbReference>
<dbReference type="HAMAP" id="MF_00095">
    <property type="entry name" value="SfsA"/>
    <property type="match status" value="1"/>
</dbReference>
<evidence type="ECO:0000313" key="4">
    <source>
        <dbReference type="EMBL" id="HIQ67356.1"/>
    </source>
</evidence>
<evidence type="ECO:0000259" key="2">
    <source>
        <dbReference type="Pfam" id="PF03749"/>
    </source>
</evidence>
<dbReference type="AlphaFoldDB" id="A0A9D1CL40"/>
<dbReference type="GO" id="GO:0003677">
    <property type="term" value="F:DNA binding"/>
    <property type="evidence" value="ECO:0007669"/>
    <property type="project" value="InterPro"/>
</dbReference>
<protein>
    <recommendedName>
        <fullName evidence="1">Sugar fermentation stimulation protein homolog</fullName>
    </recommendedName>
</protein>
<dbReference type="Pfam" id="PF17746">
    <property type="entry name" value="SfsA_N"/>
    <property type="match status" value="1"/>
</dbReference>
<sequence length="228" mass="25280">MTYQEMHPGVFLRRPNRFIAHIEIHGKEEICHVKNTGRCRELLTPGAKVYCEKAASPLRKTQYDLIAVEKGSRLINMDSQAPNKAAGEWLASGGLGEITNLRPETPFGDSRIDFSFQKDGKPCLLEVKGVTLEEDGVCSFPDAPTLRGAKHLKELSQAVSAGYRAFVLFVIQMGDVAYLRPHWERDPAFSQALVEAEAAGVEILAYDCHVTPSTMEIRNPVEVKLGKL</sequence>
<dbReference type="InterPro" id="IPR041465">
    <property type="entry name" value="SfsA_N"/>
</dbReference>
<dbReference type="Pfam" id="PF03749">
    <property type="entry name" value="SfsA"/>
    <property type="match status" value="1"/>
</dbReference>
<reference evidence="4" key="2">
    <citation type="journal article" date="2021" name="PeerJ">
        <title>Extensive microbial diversity within the chicken gut microbiome revealed by metagenomics and culture.</title>
        <authorList>
            <person name="Gilroy R."/>
            <person name="Ravi A."/>
            <person name="Getino M."/>
            <person name="Pursley I."/>
            <person name="Horton D.L."/>
            <person name="Alikhan N.F."/>
            <person name="Baker D."/>
            <person name="Gharbi K."/>
            <person name="Hall N."/>
            <person name="Watson M."/>
            <person name="Adriaenssens E.M."/>
            <person name="Foster-Nyarko E."/>
            <person name="Jarju S."/>
            <person name="Secka A."/>
            <person name="Antonio M."/>
            <person name="Oren A."/>
            <person name="Chaudhuri R.R."/>
            <person name="La Ragione R."/>
            <person name="Hildebrand F."/>
            <person name="Pallen M.J."/>
        </authorList>
    </citation>
    <scope>NUCLEOTIDE SEQUENCE</scope>
    <source>
        <strain evidence="4">13361</strain>
    </source>
</reference>
<dbReference type="Proteomes" id="UP000886796">
    <property type="component" value="Unassembled WGS sequence"/>
</dbReference>
<evidence type="ECO:0000313" key="5">
    <source>
        <dbReference type="Proteomes" id="UP000886796"/>
    </source>
</evidence>
<feature type="domain" description="SfsA N-terminal OB" evidence="3">
    <location>
        <begin position="12"/>
        <end position="76"/>
    </location>
</feature>
<dbReference type="EMBL" id="DVFK01000035">
    <property type="protein sequence ID" value="HIQ67356.1"/>
    <property type="molecule type" value="Genomic_DNA"/>
</dbReference>
<comment type="similarity">
    <text evidence="1">Belongs to the SfsA family.</text>
</comment>
<dbReference type="Gene3D" id="2.40.50.580">
    <property type="match status" value="1"/>
</dbReference>
<dbReference type="PANTHER" id="PTHR30545">
    <property type="entry name" value="SUGAR FERMENTATION STIMULATION PROTEIN A"/>
    <property type="match status" value="1"/>
</dbReference>
<dbReference type="InterPro" id="IPR040452">
    <property type="entry name" value="SfsA_C"/>
</dbReference>
<evidence type="ECO:0000259" key="3">
    <source>
        <dbReference type="Pfam" id="PF17746"/>
    </source>
</evidence>
<accession>A0A9D1CL40</accession>
<dbReference type="NCBIfam" id="TIGR00230">
    <property type="entry name" value="sfsA"/>
    <property type="match status" value="1"/>
</dbReference>
<dbReference type="Gene3D" id="3.40.1350.60">
    <property type="match status" value="1"/>
</dbReference>
<feature type="domain" description="Sugar fermentation stimulation protein C-terminal" evidence="2">
    <location>
        <begin position="80"/>
        <end position="213"/>
    </location>
</feature>
<evidence type="ECO:0000256" key="1">
    <source>
        <dbReference type="HAMAP-Rule" id="MF_00095"/>
    </source>
</evidence>
<organism evidence="4 5">
    <name type="scientific">Candidatus Faecousia excrementigallinarum</name>
    <dbReference type="NCBI Taxonomy" id="2840806"/>
    <lineage>
        <taxon>Bacteria</taxon>
        <taxon>Bacillati</taxon>
        <taxon>Bacillota</taxon>
        <taxon>Clostridia</taxon>
        <taxon>Eubacteriales</taxon>
        <taxon>Oscillospiraceae</taxon>
        <taxon>Faecousia</taxon>
    </lineage>
</organism>
<reference evidence="4" key="1">
    <citation type="submission" date="2020-10" db="EMBL/GenBank/DDBJ databases">
        <authorList>
            <person name="Gilroy R."/>
        </authorList>
    </citation>
    <scope>NUCLEOTIDE SEQUENCE</scope>
    <source>
        <strain evidence="4">13361</strain>
    </source>
</reference>
<comment type="caution">
    <text evidence="4">The sequence shown here is derived from an EMBL/GenBank/DDBJ whole genome shotgun (WGS) entry which is preliminary data.</text>
</comment>
<gene>
    <name evidence="1 4" type="primary">sfsA</name>
    <name evidence="4" type="ORF">IAB74_02455</name>
</gene>
<name>A0A9D1CL40_9FIRM</name>
<dbReference type="PANTHER" id="PTHR30545:SF2">
    <property type="entry name" value="SUGAR FERMENTATION STIMULATION PROTEIN A"/>
    <property type="match status" value="1"/>
</dbReference>
<dbReference type="CDD" id="cd22359">
    <property type="entry name" value="SfsA-like_bacterial"/>
    <property type="match status" value="1"/>
</dbReference>